<dbReference type="OrthoDB" id="7181050at2"/>
<dbReference type="PANTHER" id="PTHR11786">
    <property type="entry name" value="N-HYDROXYARYLAMINE O-ACETYLTRANSFERASE"/>
    <property type="match status" value="1"/>
</dbReference>
<comment type="caution">
    <text evidence="3">The sequence shown here is derived from an EMBL/GenBank/DDBJ whole genome shotgun (WGS) entry which is preliminary data.</text>
</comment>
<sequence>MNNLNLLFRERIGLSKNKTITFNNLPEVLNNAAMEIPFENLNVLEDQADEITKENLITKILTKNQGGLCYDLNAILYLFLLENGFNVSLIRGVTYDSSNQRWNTIGKTHVAIILNHKEQSYIIDTGFGTNLPLKPVPFNGEIVTSKNGAFRVEGVDTEHGDYIFFMKLYQKENEWKPGYVFDASEAMKNVSTLNEVQEVIRKHPDSPFNKRPLATRLTDRGNITLTGTSFTEWVDGKVKKENIDKRQFTEMLQKHFGIQR</sequence>
<keyword evidence="3" id="KW-0808">Transferase</keyword>
<dbReference type="InterPro" id="IPR001447">
    <property type="entry name" value="Arylamine_N-AcTrfase"/>
</dbReference>
<dbReference type="InterPro" id="IPR038765">
    <property type="entry name" value="Papain-like_cys_pep_sf"/>
</dbReference>
<dbReference type="Proteomes" id="UP000308230">
    <property type="component" value="Unassembled WGS sequence"/>
</dbReference>
<dbReference type="RefSeq" id="WP_138127156.1">
    <property type="nucleotide sequence ID" value="NZ_SWLG01000008.1"/>
</dbReference>
<comment type="similarity">
    <text evidence="1 2">Belongs to the arylamine N-acetyltransferase family.</text>
</comment>
<dbReference type="SUPFAM" id="SSF54001">
    <property type="entry name" value="Cysteine proteinases"/>
    <property type="match status" value="1"/>
</dbReference>
<proteinExistence type="inferred from homology"/>
<evidence type="ECO:0000313" key="4">
    <source>
        <dbReference type="Proteomes" id="UP000308230"/>
    </source>
</evidence>
<dbReference type="AlphaFoldDB" id="A0A5R9F392"/>
<organism evidence="3 4">
    <name type="scientific">Exobacillus caeni</name>
    <dbReference type="NCBI Taxonomy" id="2574798"/>
    <lineage>
        <taxon>Bacteria</taxon>
        <taxon>Bacillati</taxon>
        <taxon>Bacillota</taxon>
        <taxon>Bacilli</taxon>
        <taxon>Bacillales</taxon>
        <taxon>Guptibacillaceae</taxon>
        <taxon>Exobacillus</taxon>
    </lineage>
</organism>
<accession>A0A5R9F392</accession>
<dbReference type="Pfam" id="PF00797">
    <property type="entry name" value="Acetyltransf_2"/>
    <property type="match status" value="1"/>
</dbReference>
<evidence type="ECO:0000313" key="3">
    <source>
        <dbReference type="EMBL" id="TLS36959.1"/>
    </source>
</evidence>
<dbReference type="Gene3D" id="3.30.2140.20">
    <property type="match status" value="1"/>
</dbReference>
<protein>
    <submittedName>
        <fullName evidence="3">Arylamine N-acetyltransferase</fullName>
    </submittedName>
</protein>
<evidence type="ECO:0000256" key="2">
    <source>
        <dbReference type="RuleBase" id="RU003452"/>
    </source>
</evidence>
<name>A0A5R9F392_9BACL</name>
<dbReference type="EMBL" id="SWLG01000008">
    <property type="protein sequence ID" value="TLS36959.1"/>
    <property type="molecule type" value="Genomic_DNA"/>
</dbReference>
<reference evidence="3 4" key="1">
    <citation type="submission" date="2019-04" db="EMBL/GenBank/DDBJ databases">
        <title>Bacillus caeni sp. nov., a bacterium isolated from mangrove sediment.</title>
        <authorList>
            <person name="Huang H."/>
            <person name="Mo K."/>
            <person name="Hu Y."/>
        </authorList>
    </citation>
    <scope>NUCLEOTIDE SEQUENCE [LARGE SCALE GENOMIC DNA]</scope>
    <source>
        <strain evidence="3 4">HB172195</strain>
    </source>
</reference>
<dbReference type="PANTHER" id="PTHR11786:SF0">
    <property type="entry name" value="ARYLAMINE N-ACETYLTRANSFERASE 4-RELATED"/>
    <property type="match status" value="1"/>
</dbReference>
<evidence type="ECO:0000256" key="1">
    <source>
        <dbReference type="ARBA" id="ARBA00006547"/>
    </source>
</evidence>
<dbReference type="PRINTS" id="PR01543">
    <property type="entry name" value="ANATRNSFRASE"/>
</dbReference>
<dbReference type="GO" id="GO:0016407">
    <property type="term" value="F:acetyltransferase activity"/>
    <property type="evidence" value="ECO:0007669"/>
    <property type="project" value="InterPro"/>
</dbReference>
<dbReference type="InterPro" id="IPR053710">
    <property type="entry name" value="Arylamine_NAT_domain_sf"/>
</dbReference>
<keyword evidence="4" id="KW-1185">Reference proteome</keyword>
<gene>
    <name evidence="3" type="ORF">FCL54_13470</name>
</gene>